<dbReference type="AlphaFoldDB" id="C1MJU2"/>
<evidence type="ECO:0000313" key="2">
    <source>
        <dbReference type="EMBL" id="EEH59254.1"/>
    </source>
</evidence>
<dbReference type="InterPro" id="IPR029026">
    <property type="entry name" value="tRNA_m1G_MTases_N"/>
</dbReference>
<dbReference type="Proteomes" id="UP000001876">
    <property type="component" value="Unassembled WGS sequence"/>
</dbReference>
<dbReference type="KEGG" id="mpp:MICPUCDRAFT_55096"/>
<dbReference type="SUPFAM" id="SSF75217">
    <property type="entry name" value="alpha/beta knot"/>
    <property type="match status" value="1"/>
</dbReference>
<evidence type="ECO:0000313" key="3">
    <source>
        <dbReference type="Proteomes" id="UP000001876"/>
    </source>
</evidence>
<protein>
    <submittedName>
        <fullName evidence="2">Predicted protein</fullName>
    </submittedName>
</protein>
<feature type="compositionally biased region" description="Basic and acidic residues" evidence="1">
    <location>
        <begin position="101"/>
        <end position="115"/>
    </location>
</feature>
<dbReference type="Gene3D" id="3.40.1280.10">
    <property type="match status" value="1"/>
</dbReference>
<organism evidence="3">
    <name type="scientific">Micromonas pusilla (strain CCMP1545)</name>
    <name type="common">Picoplanktonic green alga</name>
    <dbReference type="NCBI Taxonomy" id="564608"/>
    <lineage>
        <taxon>Eukaryota</taxon>
        <taxon>Viridiplantae</taxon>
        <taxon>Chlorophyta</taxon>
        <taxon>Mamiellophyceae</taxon>
        <taxon>Mamiellales</taxon>
        <taxon>Mamiellaceae</taxon>
        <taxon>Micromonas</taxon>
    </lineage>
</organism>
<dbReference type="GeneID" id="9681285"/>
<keyword evidence="3" id="KW-1185">Reference proteome</keyword>
<accession>C1MJU2</accession>
<reference evidence="2 3" key="1">
    <citation type="journal article" date="2009" name="Science">
        <title>Green evolution and dynamic adaptations revealed by genomes of the marine picoeukaryotes Micromonas.</title>
        <authorList>
            <person name="Worden A.Z."/>
            <person name="Lee J.H."/>
            <person name="Mock T."/>
            <person name="Rouze P."/>
            <person name="Simmons M.P."/>
            <person name="Aerts A.L."/>
            <person name="Allen A.E."/>
            <person name="Cuvelier M.L."/>
            <person name="Derelle E."/>
            <person name="Everett M.V."/>
            <person name="Foulon E."/>
            <person name="Grimwood J."/>
            <person name="Gundlach H."/>
            <person name="Henrissat B."/>
            <person name="Napoli C."/>
            <person name="McDonald S.M."/>
            <person name="Parker M.S."/>
            <person name="Rombauts S."/>
            <person name="Salamov A."/>
            <person name="Von Dassow P."/>
            <person name="Badger J.H."/>
            <person name="Coutinho P.M."/>
            <person name="Demir E."/>
            <person name="Dubchak I."/>
            <person name="Gentemann C."/>
            <person name="Eikrem W."/>
            <person name="Gready J.E."/>
            <person name="John U."/>
            <person name="Lanier W."/>
            <person name="Lindquist E.A."/>
            <person name="Lucas S."/>
            <person name="Mayer K.F."/>
            <person name="Moreau H."/>
            <person name="Not F."/>
            <person name="Otillar R."/>
            <person name="Panaud O."/>
            <person name="Pangilinan J."/>
            <person name="Paulsen I."/>
            <person name="Piegu B."/>
            <person name="Poliakov A."/>
            <person name="Robbens S."/>
            <person name="Schmutz J."/>
            <person name="Toulza E."/>
            <person name="Wyss T."/>
            <person name="Zelensky A."/>
            <person name="Zhou K."/>
            <person name="Armbrust E.V."/>
            <person name="Bhattacharya D."/>
            <person name="Goodenough U.W."/>
            <person name="Van de Peer Y."/>
            <person name="Grigoriev I.V."/>
        </authorList>
    </citation>
    <scope>NUCLEOTIDE SEQUENCE [LARGE SCALE GENOMIC DNA]</scope>
    <source>
        <strain evidence="2 3">CCMP1545</strain>
    </source>
</reference>
<feature type="compositionally biased region" description="Pro residues" evidence="1">
    <location>
        <begin position="46"/>
        <end position="64"/>
    </location>
</feature>
<gene>
    <name evidence="2" type="ORF">MICPUCDRAFT_55096</name>
</gene>
<dbReference type="InterPro" id="IPR029028">
    <property type="entry name" value="Alpha/beta_knot_MTases"/>
</dbReference>
<dbReference type="RefSeq" id="XP_003055878.1">
    <property type="nucleotide sequence ID" value="XM_003055832.1"/>
</dbReference>
<name>C1MJU2_MICPC</name>
<feature type="region of interest" description="Disordered" evidence="1">
    <location>
        <begin position="23"/>
        <end position="66"/>
    </location>
</feature>
<feature type="region of interest" description="Disordered" evidence="1">
    <location>
        <begin position="101"/>
        <end position="124"/>
    </location>
</feature>
<dbReference type="EMBL" id="GG663736">
    <property type="protein sequence ID" value="EEH59254.1"/>
    <property type="molecule type" value="Genomic_DNA"/>
</dbReference>
<sequence length="200" mass="21394">MEQAGDCIMPGVRVASGFRDALDAVSGRDDDGGGGGGGGGMRWLVDPPPPTPTTPTPPPPPPPTARLMAHPGAKASLRDALVACGVRVDDGDEEDVRVLEDRRSTREGVRTERGLDAPPSPSRARAPARIVIAVGPEGGWTDRERASLIDEGGFEEFAIGAFYTLVPIRPRWRGERRSLRTLPVASLRPPLAFNPRPRRL</sequence>
<proteinExistence type="predicted"/>
<evidence type="ECO:0000256" key="1">
    <source>
        <dbReference type="SAM" id="MobiDB-lite"/>
    </source>
</evidence>